<evidence type="ECO:0000256" key="5">
    <source>
        <dbReference type="SAM" id="SignalP"/>
    </source>
</evidence>
<dbReference type="GO" id="GO:0030983">
    <property type="term" value="F:mismatched DNA binding"/>
    <property type="evidence" value="ECO:0007669"/>
    <property type="project" value="InterPro"/>
</dbReference>
<dbReference type="PaxDb" id="2850-Phatr53933"/>
<dbReference type="PANTHER" id="PTHR48448:SF1">
    <property type="entry name" value="MUTL PROTEIN ISOFORM 1"/>
    <property type="match status" value="1"/>
</dbReference>
<dbReference type="Pfam" id="PF01624">
    <property type="entry name" value="MutS_I"/>
    <property type="match status" value="1"/>
</dbReference>
<dbReference type="STRING" id="556484.B7FRE1"/>
<dbReference type="Pfam" id="PF00488">
    <property type="entry name" value="MutS_V"/>
    <property type="match status" value="1"/>
</dbReference>
<dbReference type="InterPro" id="IPR053276">
    <property type="entry name" value="MtDNA_mismatch_repair_MutS"/>
</dbReference>
<proteinExistence type="predicted"/>
<keyword evidence="2" id="KW-0227">DNA damage</keyword>
<dbReference type="GeneID" id="7196034"/>
<dbReference type="InterPro" id="IPR016151">
    <property type="entry name" value="DNA_mismatch_repair_MutS_N"/>
</dbReference>
<dbReference type="InterPro" id="IPR000432">
    <property type="entry name" value="DNA_mismatch_repair_MutS_C"/>
</dbReference>
<dbReference type="Gene3D" id="3.40.50.300">
    <property type="entry name" value="P-loop containing nucleotide triphosphate hydrolases"/>
    <property type="match status" value="1"/>
</dbReference>
<dbReference type="SMART" id="SM00534">
    <property type="entry name" value="MUTSac"/>
    <property type="match status" value="1"/>
</dbReference>
<reference evidence="8" key="2">
    <citation type="submission" date="2008-08" db="EMBL/GenBank/DDBJ databases">
        <authorList>
            <consortium name="Diatom Consortium"/>
            <person name="Grigoriev I."/>
            <person name="Grimwood J."/>
            <person name="Kuo A."/>
            <person name="Otillar R.P."/>
            <person name="Salamov A."/>
            <person name="Detter J.C."/>
            <person name="Lindquist E."/>
            <person name="Shapiro H."/>
            <person name="Lucas S."/>
            <person name="Glavina del Rio T."/>
            <person name="Pitluck S."/>
            <person name="Rokhsar D."/>
            <person name="Bowler C."/>
        </authorList>
    </citation>
    <scope>GENOME REANNOTATION</scope>
    <source>
        <strain evidence="8">CCAP 1055/1</strain>
    </source>
</reference>
<keyword evidence="3" id="KW-0067">ATP-binding</keyword>
<dbReference type="GO" id="GO:0005524">
    <property type="term" value="F:ATP binding"/>
    <property type="evidence" value="ECO:0007669"/>
    <property type="project" value="UniProtKB-KW"/>
</dbReference>
<keyword evidence="1" id="KW-0547">Nucleotide-binding</keyword>
<dbReference type="SUPFAM" id="SSF55271">
    <property type="entry name" value="DNA repair protein MutS, domain I"/>
    <property type="match status" value="1"/>
</dbReference>
<dbReference type="SUPFAM" id="SSF52540">
    <property type="entry name" value="P-loop containing nucleoside triphosphate hydrolases"/>
    <property type="match status" value="1"/>
</dbReference>
<evidence type="ECO:0000313" key="8">
    <source>
        <dbReference type="Proteomes" id="UP000000759"/>
    </source>
</evidence>
<name>B7FRE1_PHATC</name>
<evidence type="ECO:0000256" key="4">
    <source>
        <dbReference type="ARBA" id="ARBA00023125"/>
    </source>
</evidence>
<dbReference type="AlphaFoldDB" id="B7FRE1"/>
<evidence type="ECO:0000313" key="7">
    <source>
        <dbReference type="EMBL" id="EEC51486.1"/>
    </source>
</evidence>
<dbReference type="InParanoid" id="B7FRE1"/>
<evidence type="ECO:0000256" key="2">
    <source>
        <dbReference type="ARBA" id="ARBA00022763"/>
    </source>
</evidence>
<reference evidence="7 8" key="1">
    <citation type="journal article" date="2008" name="Nature">
        <title>The Phaeodactylum genome reveals the evolutionary history of diatom genomes.</title>
        <authorList>
            <person name="Bowler C."/>
            <person name="Allen A.E."/>
            <person name="Badger J.H."/>
            <person name="Grimwood J."/>
            <person name="Jabbari K."/>
            <person name="Kuo A."/>
            <person name="Maheswari U."/>
            <person name="Martens C."/>
            <person name="Maumus F."/>
            <person name="Otillar R.P."/>
            <person name="Rayko E."/>
            <person name="Salamov A."/>
            <person name="Vandepoele K."/>
            <person name="Beszteri B."/>
            <person name="Gruber A."/>
            <person name="Heijde M."/>
            <person name="Katinka M."/>
            <person name="Mock T."/>
            <person name="Valentin K."/>
            <person name="Verret F."/>
            <person name="Berges J.A."/>
            <person name="Brownlee C."/>
            <person name="Cadoret J.P."/>
            <person name="Chiovitti A."/>
            <person name="Choi C.J."/>
            <person name="Coesel S."/>
            <person name="De Martino A."/>
            <person name="Detter J.C."/>
            <person name="Durkin C."/>
            <person name="Falciatore A."/>
            <person name="Fournet J."/>
            <person name="Haruta M."/>
            <person name="Huysman M.J."/>
            <person name="Jenkins B.D."/>
            <person name="Jiroutova K."/>
            <person name="Jorgensen R.E."/>
            <person name="Joubert Y."/>
            <person name="Kaplan A."/>
            <person name="Kroger N."/>
            <person name="Kroth P.G."/>
            <person name="La Roche J."/>
            <person name="Lindquist E."/>
            <person name="Lommer M."/>
            <person name="Martin-Jezequel V."/>
            <person name="Lopez P.J."/>
            <person name="Lucas S."/>
            <person name="Mangogna M."/>
            <person name="McGinnis K."/>
            <person name="Medlin L.K."/>
            <person name="Montsant A."/>
            <person name="Oudot-Le Secq M.P."/>
            <person name="Napoli C."/>
            <person name="Obornik M."/>
            <person name="Parker M.S."/>
            <person name="Petit J.L."/>
            <person name="Porcel B.M."/>
            <person name="Poulsen N."/>
            <person name="Robison M."/>
            <person name="Rychlewski L."/>
            <person name="Rynearson T.A."/>
            <person name="Schmutz J."/>
            <person name="Shapiro H."/>
            <person name="Siaut M."/>
            <person name="Stanley M."/>
            <person name="Sussman M.R."/>
            <person name="Taylor A.R."/>
            <person name="Vardi A."/>
            <person name="von Dassow P."/>
            <person name="Vyverman W."/>
            <person name="Willis A."/>
            <person name="Wyrwicz L.S."/>
            <person name="Rokhsar D.S."/>
            <person name="Weissenbach J."/>
            <person name="Armbrust E.V."/>
            <person name="Green B.R."/>
            <person name="Van de Peer Y."/>
            <person name="Grigoriev I.V."/>
        </authorList>
    </citation>
    <scope>NUCLEOTIDE SEQUENCE [LARGE SCALE GENOMIC DNA]</scope>
    <source>
        <strain evidence="7 8">CCAP 1055/1</strain>
    </source>
</reference>
<dbReference type="PANTHER" id="PTHR48448">
    <property type="entry name" value="MUTL PROTEIN ISOFORM 1"/>
    <property type="match status" value="1"/>
</dbReference>
<keyword evidence="8" id="KW-1185">Reference proteome</keyword>
<dbReference type="Gene3D" id="3.40.1170.10">
    <property type="entry name" value="DNA repair protein MutS, domain I"/>
    <property type="match status" value="1"/>
</dbReference>
<keyword evidence="5" id="KW-0732">Signal</keyword>
<keyword evidence="4" id="KW-0238">DNA-binding</keyword>
<evidence type="ECO:0000256" key="3">
    <source>
        <dbReference type="ARBA" id="ARBA00022840"/>
    </source>
</evidence>
<dbReference type="InterPro" id="IPR007695">
    <property type="entry name" value="DNA_mismatch_repair_MutS-lik_N"/>
</dbReference>
<dbReference type="Proteomes" id="UP000000759">
    <property type="component" value="Chromosome 1"/>
</dbReference>
<dbReference type="KEGG" id="pti:PHATRDRAFT_53933"/>
<dbReference type="OrthoDB" id="189901at2759"/>
<dbReference type="GO" id="GO:0006298">
    <property type="term" value="P:mismatch repair"/>
    <property type="evidence" value="ECO:0007669"/>
    <property type="project" value="InterPro"/>
</dbReference>
<dbReference type="HOGENOM" id="CLU_002472_6_0_1"/>
<sequence>MLFRHRLRVRPPSFGFLKLHWLLCLCFGQAMLPRSLQRHGSRRHSLLWKNPEYSGLRDCSHLLDWNRIHRRSYSALAVCQAQSNPGPSPPEKNNTPSLQDLEAEFARLHGQPVNVNSPKQVSTAIFGSIQSTARDRLERVIEGSLFVPSLNGPRLAALVLQHRALTKILEDTAGNSGVEQNRTFPSAISTNTGDRFSKVVLSHTVSSESVSTNSPYERQVEALFQHKTTLIHTYWQEPLLQVTRPSARTLVAQLDATQCPMGYNPLAQPMDPLRGTVLDTDAQSSSSTTATTTAGKKGSFLAYCRQQKESYPDCIILTRCGDFYETFGLDAVMLVEHCGLNPMGNKAKAGCPYRNVQATIDGLISQGFRVAVYEEAPDTDSSTGTGATGGAKSRIKSRFLAQIVSTSSPTYLYGLVLLSNADTLVTAPPSRPHVGILSLAAGYTMVEISIEERNVRVSDRLTPEAVACRLAAYPPADPLFYVPSEGEYEYKCSTSDLRSLPFLPSRRDSFEIGSSGARLRTIIIPPTVVEGPGVAGVSEAERAKRIITASLLDMIKSPRSSENIASDQTATVEDFTLLAPSNTQADSHTTSTNPLYVETAMQLGLMNDYAIPSLVSHILPESAPAATRRFLRRFLLTPPPPRVGDAMATLVRILQSSDASLPPLTVPPVGKVLALLRAGQASAQVYTEMLKSMHSMVLLLDTFPSNSDFVQSLMTLLEYESGLAGDPNSLRDRCHEAIKEIEAIISPIHHSSWSELDPSAIDCITDFGGLVPRAFFERNEATWRGRVQPDVVLKSYTDVQRAAELLGEAVAKDFWQTPRQDLEGNPDTTSKSLIAQDIFNNILAMKEVPQGADKDLFFHPRDRNGKILRNRFTTEYVQSALSDYVAACDRACQDVTDTLVRLSQLLCDDGHIPAVVQASHANLILSSAFHHAVRANAAGWNLARTYEATLSEDTAGYLKDLWPYWMDKSEATSNSYELNGMWLLTAPNMSGKSTIMRSTAAAALLSVCGLCAPLGPGSSIRRFDHIFVRGASADVPSEQKSAFGAEMGDIAALLRSCGGKSLVFVDELGRGTSPRDGTRLAGAVLEAMTMSGMSGIFATHLHDVLDLPLRSKGRIVKKRMGVHKCHLDGHQWTYRLEDGVCTDSLALLTAARFGLPESVIQRAEALDSYIPRASSSVLPDNYKAQSIPDGVNGFPGRIFGLENIVSLAEECTGVRSLQIPPQWNVPASLDEPKRDIGLTLQLWRYQRQISLKLVHGRV</sequence>
<protein>
    <recommendedName>
        <fullName evidence="6">DNA mismatch repair proteins mutS family domain-containing protein</fullName>
    </recommendedName>
</protein>
<feature type="domain" description="DNA mismatch repair proteins mutS family" evidence="6">
    <location>
        <begin position="979"/>
        <end position="1168"/>
    </location>
</feature>
<evidence type="ECO:0000256" key="1">
    <source>
        <dbReference type="ARBA" id="ARBA00022741"/>
    </source>
</evidence>
<dbReference type="InterPro" id="IPR027417">
    <property type="entry name" value="P-loop_NTPase"/>
</dbReference>
<accession>B7FRE1</accession>
<dbReference type="EMBL" id="CM000605">
    <property type="protein sequence ID" value="EEC51486.1"/>
    <property type="molecule type" value="Genomic_DNA"/>
</dbReference>
<evidence type="ECO:0000259" key="6">
    <source>
        <dbReference type="SMART" id="SM00534"/>
    </source>
</evidence>
<dbReference type="eggNOG" id="KOG0217">
    <property type="taxonomic scope" value="Eukaryota"/>
</dbReference>
<organism evidence="7 8">
    <name type="scientific">Phaeodactylum tricornutum (strain CCAP 1055/1)</name>
    <dbReference type="NCBI Taxonomy" id="556484"/>
    <lineage>
        <taxon>Eukaryota</taxon>
        <taxon>Sar</taxon>
        <taxon>Stramenopiles</taxon>
        <taxon>Ochrophyta</taxon>
        <taxon>Bacillariophyta</taxon>
        <taxon>Bacillariophyceae</taxon>
        <taxon>Bacillariophycidae</taxon>
        <taxon>Naviculales</taxon>
        <taxon>Phaeodactylaceae</taxon>
        <taxon>Phaeodactylum</taxon>
    </lineage>
</organism>
<feature type="signal peptide" evidence="5">
    <location>
        <begin position="1"/>
        <end position="30"/>
    </location>
</feature>
<gene>
    <name evidence="7" type="ORF">PHATRDRAFT_53933</name>
</gene>
<feature type="chain" id="PRO_5002852587" description="DNA mismatch repair proteins mutS family domain-containing protein" evidence="5">
    <location>
        <begin position="31"/>
        <end position="1258"/>
    </location>
</feature>
<dbReference type="RefSeq" id="XP_002177023.1">
    <property type="nucleotide sequence ID" value="XM_002176987.1"/>
</dbReference>